<proteinExistence type="predicted"/>
<dbReference type="AlphaFoldDB" id="A0A9P6XKV1"/>
<dbReference type="Gene3D" id="1.10.238.100">
    <property type="entry name" value="YAP1 redox domain. Chain B"/>
    <property type="match status" value="1"/>
</dbReference>
<comment type="caution">
    <text evidence="1">The sequence shown here is derived from an EMBL/GenBank/DDBJ whole genome shotgun (WGS) entry which is preliminary data.</text>
</comment>
<accession>A0A9P6XKV1</accession>
<protein>
    <submittedName>
        <fullName evidence="1">Uncharacterized protein</fullName>
    </submittedName>
</protein>
<evidence type="ECO:0000313" key="2">
    <source>
        <dbReference type="Proteomes" id="UP000717996"/>
    </source>
</evidence>
<sequence length="72" mass="8537">MWLEKLKKAKAEGRYLYEVHQEFKQEVPEFDLELLCADMMKKAQCSVANHRVTDKDINELTRCIESVDETLF</sequence>
<organism evidence="1 2">
    <name type="scientific">Rhizopus oryzae</name>
    <name type="common">Mucormycosis agent</name>
    <name type="synonym">Rhizopus arrhizus var. delemar</name>
    <dbReference type="NCBI Taxonomy" id="64495"/>
    <lineage>
        <taxon>Eukaryota</taxon>
        <taxon>Fungi</taxon>
        <taxon>Fungi incertae sedis</taxon>
        <taxon>Mucoromycota</taxon>
        <taxon>Mucoromycotina</taxon>
        <taxon>Mucoromycetes</taxon>
        <taxon>Mucorales</taxon>
        <taxon>Mucorineae</taxon>
        <taxon>Rhizopodaceae</taxon>
        <taxon>Rhizopus</taxon>
    </lineage>
</organism>
<name>A0A9P6XKV1_RHIOR</name>
<dbReference type="SUPFAM" id="SSF111430">
    <property type="entry name" value="YAP1 redox domain"/>
    <property type="match status" value="1"/>
</dbReference>
<reference evidence="1" key="1">
    <citation type="journal article" date="2020" name="Microb. Genom.">
        <title>Genetic diversity of clinical and environmental Mucorales isolates obtained from an investigation of mucormycosis cases among solid organ transplant recipients.</title>
        <authorList>
            <person name="Nguyen M.H."/>
            <person name="Kaul D."/>
            <person name="Muto C."/>
            <person name="Cheng S.J."/>
            <person name="Richter R.A."/>
            <person name="Bruno V.M."/>
            <person name="Liu G."/>
            <person name="Beyhan S."/>
            <person name="Sundermann A.J."/>
            <person name="Mounaud S."/>
            <person name="Pasculle A.W."/>
            <person name="Nierman W.C."/>
            <person name="Driscoll E."/>
            <person name="Cumbie R."/>
            <person name="Clancy C.J."/>
            <person name="Dupont C.L."/>
        </authorList>
    </citation>
    <scope>NUCLEOTIDE SEQUENCE</scope>
    <source>
        <strain evidence="1">GL16</strain>
    </source>
</reference>
<dbReference type="InterPro" id="IPR023167">
    <property type="entry name" value="Yap1_redox_dom_sf"/>
</dbReference>
<dbReference type="Proteomes" id="UP000717996">
    <property type="component" value="Unassembled WGS sequence"/>
</dbReference>
<gene>
    <name evidence="1" type="ORF">G6F51_014789</name>
</gene>
<evidence type="ECO:0000313" key="1">
    <source>
        <dbReference type="EMBL" id="KAG1516669.1"/>
    </source>
</evidence>
<dbReference type="EMBL" id="JAANIT010020149">
    <property type="protein sequence ID" value="KAG1516669.1"/>
    <property type="molecule type" value="Genomic_DNA"/>
</dbReference>